<evidence type="ECO:0008006" key="4">
    <source>
        <dbReference type="Google" id="ProtNLM"/>
    </source>
</evidence>
<keyword evidence="1" id="KW-1133">Transmembrane helix</keyword>
<protein>
    <recommendedName>
        <fullName evidence="4">DUF4352 domain-containing protein</fullName>
    </recommendedName>
</protein>
<accession>A0A2Z3GQN5</accession>
<keyword evidence="1" id="KW-0812">Transmembrane</keyword>
<reference evidence="2 3" key="1">
    <citation type="submission" date="2018-01" db="EMBL/GenBank/DDBJ databases">
        <title>G. obscuriglobus.</title>
        <authorList>
            <person name="Franke J."/>
            <person name="Blomberg W."/>
            <person name="Selmecki A."/>
        </authorList>
    </citation>
    <scope>NUCLEOTIDE SEQUENCE [LARGE SCALE GENOMIC DNA]</scope>
    <source>
        <strain evidence="2 3">DSM 5831</strain>
    </source>
</reference>
<dbReference type="RefSeq" id="WP_010047008.1">
    <property type="nucleotide sequence ID" value="NZ_CP025958.1"/>
</dbReference>
<sequence length="369" mass="37802">MPTFIAICPYCRAGGVRAPAGAAGASATCPKCRSNFTLAPEEHLPGWAKAEPGAAPAKPLPPAVEETRSTAALPDVTEPSPVIPSEPYTAPVPRPAVVAPVPARPPADTALVVALGAIILVGPAMLATQLPFGRAIGTGIAALGLLAGLMSFGANGKARLAASAAVLMHAAVAAILLLLPSWVGLASGPDEDGPKPPTGPVAVSHATGEAEPIAPGRWLDASKVSWQFGDARVVVRDASVGPIELTGPNGAKRATREPYLRIALRVRNTGTDQALPLTGWAAGRGASGVRVLDSTDRPLAPAAFDAGWEPDRGKPTERVLPGHTSEVVFVFAPPTRRAELVRVHLTGAPVGSRDDVSFRVSLTARQPLP</sequence>
<name>A0A2Z3GQN5_9BACT</name>
<feature type="transmembrane region" description="Helical" evidence="1">
    <location>
        <begin position="135"/>
        <end position="154"/>
    </location>
</feature>
<gene>
    <name evidence="2" type="ORF">C1280_03445</name>
</gene>
<dbReference type="OrthoDB" id="302257at2"/>
<feature type="transmembrane region" description="Helical" evidence="1">
    <location>
        <begin position="160"/>
        <end position="179"/>
    </location>
</feature>
<keyword evidence="3" id="KW-1185">Reference proteome</keyword>
<proteinExistence type="predicted"/>
<dbReference type="EMBL" id="CP025958">
    <property type="protein sequence ID" value="AWM36153.1"/>
    <property type="molecule type" value="Genomic_DNA"/>
</dbReference>
<evidence type="ECO:0000313" key="2">
    <source>
        <dbReference type="EMBL" id="AWM36153.1"/>
    </source>
</evidence>
<feature type="transmembrane region" description="Helical" evidence="1">
    <location>
        <begin position="110"/>
        <end position="128"/>
    </location>
</feature>
<dbReference type="AlphaFoldDB" id="A0A2Z3GQN5"/>
<keyword evidence="1" id="KW-0472">Membrane</keyword>
<organism evidence="2 3">
    <name type="scientific">Gemmata obscuriglobus</name>
    <dbReference type="NCBI Taxonomy" id="114"/>
    <lineage>
        <taxon>Bacteria</taxon>
        <taxon>Pseudomonadati</taxon>
        <taxon>Planctomycetota</taxon>
        <taxon>Planctomycetia</taxon>
        <taxon>Gemmatales</taxon>
        <taxon>Gemmataceae</taxon>
        <taxon>Gemmata</taxon>
    </lineage>
</organism>
<evidence type="ECO:0000256" key="1">
    <source>
        <dbReference type="SAM" id="Phobius"/>
    </source>
</evidence>
<evidence type="ECO:0000313" key="3">
    <source>
        <dbReference type="Proteomes" id="UP000245802"/>
    </source>
</evidence>
<dbReference type="Proteomes" id="UP000245802">
    <property type="component" value="Chromosome"/>
</dbReference>
<dbReference type="KEGG" id="gog:C1280_03445"/>